<organism evidence="2 3">
    <name type="scientific">Geranomyces variabilis</name>
    <dbReference type="NCBI Taxonomy" id="109894"/>
    <lineage>
        <taxon>Eukaryota</taxon>
        <taxon>Fungi</taxon>
        <taxon>Fungi incertae sedis</taxon>
        <taxon>Chytridiomycota</taxon>
        <taxon>Chytridiomycota incertae sedis</taxon>
        <taxon>Chytridiomycetes</taxon>
        <taxon>Spizellomycetales</taxon>
        <taxon>Powellomycetaceae</taxon>
        <taxon>Geranomyces</taxon>
    </lineage>
</organism>
<evidence type="ECO:0000313" key="3">
    <source>
        <dbReference type="Proteomes" id="UP001212152"/>
    </source>
</evidence>
<evidence type="ECO:0000313" key="2">
    <source>
        <dbReference type="EMBL" id="KAJ3176637.1"/>
    </source>
</evidence>
<reference evidence="2" key="1">
    <citation type="submission" date="2020-05" db="EMBL/GenBank/DDBJ databases">
        <title>Phylogenomic resolution of chytrid fungi.</title>
        <authorList>
            <person name="Stajich J.E."/>
            <person name="Amses K."/>
            <person name="Simmons R."/>
            <person name="Seto K."/>
            <person name="Myers J."/>
            <person name="Bonds A."/>
            <person name="Quandt C.A."/>
            <person name="Barry K."/>
            <person name="Liu P."/>
            <person name="Grigoriev I."/>
            <person name="Longcore J.E."/>
            <person name="James T.Y."/>
        </authorList>
    </citation>
    <scope>NUCLEOTIDE SEQUENCE</scope>
    <source>
        <strain evidence="2">JEL0379</strain>
    </source>
</reference>
<keyword evidence="3" id="KW-1185">Reference proteome</keyword>
<dbReference type="AlphaFoldDB" id="A0AAD5TJ36"/>
<protein>
    <submittedName>
        <fullName evidence="2">Uncharacterized protein</fullName>
    </submittedName>
</protein>
<feature type="compositionally biased region" description="Acidic residues" evidence="1">
    <location>
        <begin position="94"/>
        <end position="109"/>
    </location>
</feature>
<gene>
    <name evidence="2" type="ORF">HDU87_004965</name>
</gene>
<dbReference type="EMBL" id="JADGJQ010000039">
    <property type="protein sequence ID" value="KAJ3176637.1"/>
    <property type="molecule type" value="Genomic_DNA"/>
</dbReference>
<proteinExistence type="predicted"/>
<sequence>MTDVREERWPPVGNLQLAHRGGVIADFSNHVTKEMIEDPSHPFLFRWVELICHFRLAERVAAAEGGTRVVGFVRAKETEPKVTSKAVENQANPDEIEIGSDDDSDEEEGASNAMDVDGAKEPEPESEVVVGGLEKRDIPEGVFGGLGADAAQAQEKLGAKERFKRKR</sequence>
<evidence type="ECO:0000256" key="1">
    <source>
        <dbReference type="SAM" id="MobiDB-lite"/>
    </source>
</evidence>
<feature type="region of interest" description="Disordered" evidence="1">
    <location>
        <begin position="78"/>
        <end position="134"/>
    </location>
</feature>
<dbReference type="Proteomes" id="UP001212152">
    <property type="component" value="Unassembled WGS sequence"/>
</dbReference>
<name>A0AAD5TJ36_9FUNG</name>
<accession>A0AAD5TJ36</accession>
<comment type="caution">
    <text evidence="2">The sequence shown here is derived from an EMBL/GenBank/DDBJ whole genome shotgun (WGS) entry which is preliminary data.</text>
</comment>